<dbReference type="STRING" id="56484.A0A1Y2FJN8"/>
<dbReference type="AlphaFoldDB" id="A0A1Y2FJN8"/>
<gene>
    <name evidence="3" type="ORF">BCR37DRAFT_392257</name>
</gene>
<accession>A0A1Y2FJN8</accession>
<feature type="region of interest" description="Disordered" evidence="1">
    <location>
        <begin position="921"/>
        <end position="949"/>
    </location>
</feature>
<dbReference type="GeneID" id="63787727"/>
<dbReference type="PANTHER" id="PTHR28093">
    <property type="entry name" value="MORPHOGENESIS-RELATED PROTEIN MSB1"/>
    <property type="match status" value="1"/>
</dbReference>
<evidence type="ECO:0000259" key="2">
    <source>
        <dbReference type="Pfam" id="PF08101"/>
    </source>
</evidence>
<organism evidence="3 4">
    <name type="scientific">Protomyces lactucae-debilis</name>
    <dbReference type="NCBI Taxonomy" id="2754530"/>
    <lineage>
        <taxon>Eukaryota</taxon>
        <taxon>Fungi</taxon>
        <taxon>Dikarya</taxon>
        <taxon>Ascomycota</taxon>
        <taxon>Taphrinomycotina</taxon>
        <taxon>Taphrinomycetes</taxon>
        <taxon>Taphrinales</taxon>
        <taxon>Protomycetaceae</taxon>
        <taxon>Protomyces</taxon>
    </lineage>
</organism>
<feature type="region of interest" description="Disordered" evidence="1">
    <location>
        <begin position="885"/>
        <end position="906"/>
    </location>
</feature>
<dbReference type="Proteomes" id="UP000193685">
    <property type="component" value="Unassembled WGS sequence"/>
</dbReference>
<dbReference type="RefSeq" id="XP_040726102.1">
    <property type="nucleotide sequence ID" value="XM_040871128.1"/>
</dbReference>
<feature type="compositionally biased region" description="Pro residues" evidence="1">
    <location>
        <begin position="728"/>
        <end position="738"/>
    </location>
</feature>
<feature type="compositionally biased region" description="Basic and acidic residues" evidence="1">
    <location>
        <begin position="937"/>
        <end position="949"/>
    </location>
</feature>
<feature type="domain" description="Meiotically up-regulated protein Msb1/Mug8" evidence="2">
    <location>
        <begin position="42"/>
        <end position="479"/>
    </location>
</feature>
<protein>
    <recommendedName>
        <fullName evidence="2">Meiotically up-regulated protein Msb1/Mug8 domain-containing protein</fullName>
    </recommendedName>
</protein>
<reference evidence="3 4" key="1">
    <citation type="submission" date="2016-07" db="EMBL/GenBank/DDBJ databases">
        <title>Pervasive Adenine N6-methylation of Active Genes in Fungi.</title>
        <authorList>
            <consortium name="DOE Joint Genome Institute"/>
            <person name="Mondo S.J."/>
            <person name="Dannebaum R.O."/>
            <person name="Kuo R.C."/>
            <person name="Labutti K."/>
            <person name="Haridas S."/>
            <person name="Kuo A."/>
            <person name="Salamov A."/>
            <person name="Ahrendt S.R."/>
            <person name="Lipzen A."/>
            <person name="Sullivan W."/>
            <person name="Andreopoulos W.B."/>
            <person name="Clum A."/>
            <person name="Lindquist E."/>
            <person name="Daum C."/>
            <person name="Ramamoorthy G.K."/>
            <person name="Gryganskyi A."/>
            <person name="Culley D."/>
            <person name="Magnuson J.K."/>
            <person name="James T.Y."/>
            <person name="O'Malley M.A."/>
            <person name="Stajich J.E."/>
            <person name="Spatafora J.W."/>
            <person name="Visel A."/>
            <person name="Grigoriev I.V."/>
        </authorList>
    </citation>
    <scope>NUCLEOTIDE SEQUENCE [LARGE SCALE GENOMIC DNA]</scope>
    <source>
        <strain evidence="3 4">12-1054</strain>
    </source>
</reference>
<feature type="region of interest" description="Disordered" evidence="1">
    <location>
        <begin position="350"/>
        <end position="378"/>
    </location>
</feature>
<dbReference type="GO" id="GO:0005938">
    <property type="term" value="C:cell cortex"/>
    <property type="evidence" value="ECO:0007669"/>
    <property type="project" value="UniProtKB-ARBA"/>
</dbReference>
<sequence length="996" mass="111119">MGLFGKKKPPIKQQWVATPTRQVSAEDGGQELFDRPSLPARDLEPLLVACADQLRSRGLETPLLFLPFRPASDLPATRAFIRQWHAFGWQGDELRRELLICDVLVLAALFRWGMTRIDGGLLDWSTYLLFRSTEEKLRQDRTAFQQIVPVLIVDPAKQSILLAFLELLSAVAAHVAVNGHPARKLARQCAAFFFGHELAPQLDAKPTPFQIAYTRWKTAAAASEHLLVSYLRGHTMLPKALEKMLKEDAYPLLPTSDNNVCFWTSLQSPKISANPRVLAQRILLHLQARREIAPHSDPLDTLTEESQRMLRGFEQISSNHSEKVGENATEIDWLDFQDFGFDAKYSNEARRNRDERVVQTARPAPHPHTIAPSSAKPAHMPNWQQFMEVGLSGTLVYRQPIPRSDLLADSGPLETSIAVTYHSVQQEQAALDKGRVDAGFWGAWMNAMAGESSPLHRSIFGRSLVVKLKYPDAVLVLEELFEKTATVETVPDKQKKRLMSFRKEKPPERQPSSVRKTIDGGRALADSDLVVAMRLKKLLDDHRPEQKMLDAGPQAYRPVAVQTVHRREESVYDDSIGQDVKKMLRWAEKSDAAASAELPTQVKPVDASQRKPERKPVLSPAMDVSVPDTASFRTNSPVPAVKVESRQSTLRGQPPGFSPSQVMTTINSSQLLATQNGGGRDVSPSGETTLPKRESRSRPSTPRQRRADGRIQGDMPLYPQVSISSHNHPPPPPIPADPRPSRDSTVSQSAPKFNRFWQSRKSQGDIKQVVSQSPAVAYAEPPIVRRHSPEVMMAESSPLPTLVPSKDAHASQSTLAAHNRSTYEPAMSFELDEPEMHWKNEFDPAGSHMSVAPSRTRNRFAAIEDEANALQRELFGDADESPLHLRKASDASSRYSDGGGDGSKRKSLIRSAHQHVIRKMLSQTPENADEQPIPEPPRTEQWERRESMDQRMVRHWASIKSLASAAMVPVDSPKARQATEPTETGPQHQKTAMNGH</sequence>
<dbReference type="SUPFAM" id="SSF48350">
    <property type="entry name" value="GTPase activation domain, GAP"/>
    <property type="match status" value="1"/>
</dbReference>
<dbReference type="InterPro" id="IPR037508">
    <property type="entry name" value="Msb1/Mug8"/>
</dbReference>
<feature type="region of interest" description="Disordered" evidence="1">
    <location>
        <begin position="497"/>
        <end position="516"/>
    </location>
</feature>
<name>A0A1Y2FJN8_PROLT</name>
<evidence type="ECO:0000313" key="4">
    <source>
        <dbReference type="Proteomes" id="UP000193685"/>
    </source>
</evidence>
<dbReference type="Gene3D" id="1.10.555.10">
    <property type="entry name" value="Rho GTPase activation protein"/>
    <property type="match status" value="1"/>
</dbReference>
<comment type="caution">
    <text evidence="3">The sequence shown here is derived from an EMBL/GenBank/DDBJ whole genome shotgun (WGS) entry which is preliminary data.</text>
</comment>
<evidence type="ECO:0000256" key="1">
    <source>
        <dbReference type="SAM" id="MobiDB-lite"/>
    </source>
</evidence>
<dbReference type="InterPro" id="IPR008936">
    <property type="entry name" value="Rho_GTPase_activation_prot"/>
</dbReference>
<evidence type="ECO:0000313" key="3">
    <source>
        <dbReference type="EMBL" id="ORY83807.1"/>
    </source>
</evidence>
<dbReference type="OMA" id="AREDYVM"/>
<dbReference type="GO" id="GO:0032153">
    <property type="term" value="C:cell division site"/>
    <property type="evidence" value="ECO:0007669"/>
    <property type="project" value="UniProtKB-ARBA"/>
</dbReference>
<keyword evidence="4" id="KW-1185">Reference proteome</keyword>
<dbReference type="InterPro" id="IPR012965">
    <property type="entry name" value="Msb1/Mug8_dom"/>
</dbReference>
<feature type="compositionally biased region" description="Polar residues" evidence="1">
    <location>
        <begin position="979"/>
        <end position="996"/>
    </location>
</feature>
<proteinExistence type="predicted"/>
<feature type="region of interest" description="Disordered" evidence="1">
    <location>
        <begin position="592"/>
        <end position="748"/>
    </location>
</feature>
<dbReference type="PANTHER" id="PTHR28093:SF1">
    <property type="entry name" value="MORPHOGENESIS-RELATED PROTEIN MSB1"/>
    <property type="match status" value="1"/>
</dbReference>
<dbReference type="OrthoDB" id="3362494at2759"/>
<feature type="compositionally biased region" description="Polar residues" evidence="1">
    <location>
        <begin position="658"/>
        <end position="675"/>
    </location>
</feature>
<dbReference type="Pfam" id="PF08101">
    <property type="entry name" value="Msb1-Mug8_dom"/>
    <property type="match status" value="1"/>
</dbReference>
<dbReference type="EMBL" id="MCFI01000007">
    <property type="protein sequence ID" value="ORY83807.1"/>
    <property type="molecule type" value="Genomic_DNA"/>
</dbReference>
<feature type="region of interest" description="Disordered" evidence="1">
    <location>
        <begin position="965"/>
        <end position="996"/>
    </location>
</feature>